<name>A0ABX0GY18_9ACTN</name>
<keyword evidence="3" id="KW-1185">Reference proteome</keyword>
<feature type="transmembrane region" description="Helical" evidence="1">
    <location>
        <begin position="388"/>
        <end position="410"/>
    </location>
</feature>
<evidence type="ECO:0000256" key="1">
    <source>
        <dbReference type="SAM" id="Phobius"/>
    </source>
</evidence>
<feature type="transmembrane region" description="Helical" evidence="1">
    <location>
        <begin position="196"/>
        <end position="220"/>
    </location>
</feature>
<feature type="transmembrane region" description="Helical" evidence="1">
    <location>
        <begin position="140"/>
        <end position="160"/>
    </location>
</feature>
<reference evidence="2 3" key="1">
    <citation type="submission" date="2020-03" db="EMBL/GenBank/DDBJ databases">
        <title>Two novel Motilibacter sp.</title>
        <authorList>
            <person name="Liu S."/>
        </authorList>
    </citation>
    <scope>NUCLEOTIDE SEQUENCE [LARGE SCALE GENOMIC DNA]</scope>
    <source>
        <strain evidence="2 3">E257</strain>
    </source>
</reference>
<feature type="transmembrane region" description="Helical" evidence="1">
    <location>
        <begin position="306"/>
        <end position="323"/>
    </location>
</feature>
<organism evidence="2 3">
    <name type="scientific">Motilibacter deserti</name>
    <dbReference type="NCBI Taxonomy" id="2714956"/>
    <lineage>
        <taxon>Bacteria</taxon>
        <taxon>Bacillati</taxon>
        <taxon>Actinomycetota</taxon>
        <taxon>Actinomycetes</taxon>
        <taxon>Motilibacterales</taxon>
        <taxon>Motilibacteraceae</taxon>
        <taxon>Motilibacter</taxon>
    </lineage>
</organism>
<dbReference type="RefSeq" id="WP_166282279.1">
    <property type="nucleotide sequence ID" value="NZ_JAANNP010000008.1"/>
</dbReference>
<accession>A0ABX0GY18</accession>
<keyword evidence="1" id="KW-0472">Membrane</keyword>
<evidence type="ECO:0000313" key="2">
    <source>
        <dbReference type="EMBL" id="NHC14595.1"/>
    </source>
</evidence>
<feature type="transmembrane region" description="Helical" evidence="1">
    <location>
        <begin position="330"/>
        <end position="351"/>
    </location>
</feature>
<feature type="transmembrane region" description="Helical" evidence="1">
    <location>
        <begin position="430"/>
        <end position="449"/>
    </location>
</feature>
<comment type="caution">
    <text evidence="2">The sequence shown here is derived from an EMBL/GenBank/DDBJ whole genome shotgun (WGS) entry which is preliminary data.</text>
</comment>
<keyword evidence="1" id="KW-1133">Transmembrane helix</keyword>
<dbReference type="EMBL" id="JAANNP010000008">
    <property type="protein sequence ID" value="NHC14595.1"/>
    <property type="molecule type" value="Genomic_DNA"/>
</dbReference>
<evidence type="ECO:0000313" key="3">
    <source>
        <dbReference type="Proteomes" id="UP000800981"/>
    </source>
</evidence>
<feature type="transmembrane region" description="Helical" evidence="1">
    <location>
        <begin position="363"/>
        <end position="381"/>
    </location>
</feature>
<proteinExistence type="predicted"/>
<dbReference type="Proteomes" id="UP000800981">
    <property type="component" value="Unassembled WGS sequence"/>
</dbReference>
<feature type="transmembrane region" description="Helical" evidence="1">
    <location>
        <begin position="117"/>
        <end position="134"/>
    </location>
</feature>
<dbReference type="InterPro" id="IPR018674">
    <property type="entry name" value="DUF2142_membrane"/>
</dbReference>
<keyword evidence="1" id="KW-0812">Transmembrane</keyword>
<protein>
    <submittedName>
        <fullName evidence="2">DUF2142 domain-containing protein</fullName>
    </submittedName>
</protein>
<dbReference type="Pfam" id="PF09913">
    <property type="entry name" value="DUF2142"/>
    <property type="match status" value="1"/>
</dbReference>
<feature type="transmembrane region" description="Helical" evidence="1">
    <location>
        <begin position="241"/>
        <end position="263"/>
    </location>
</feature>
<gene>
    <name evidence="2" type="ORF">G9H71_12480</name>
</gene>
<sequence length="482" mass="50618">MLALSAWTYASPAYSSPDEPAHVLNAAAVARGQVLTEQQETARGAMSVVEVPSGLATIEDYGVCEAQPNCAPGASLTGEGGSRRLTYVGRYFPPYYAVLGLPSLVVPTDAALYTMRLLNAALCALLLALAFVHASRVSRWTVVGVLLGLTPTTLFTAATVNPNGLEISAAAAFWAGLLALGARAETPTWLLVTTGAAGVTLAVTRSLGPLWLALIALLVIAIRPRRWLDLARDRRVQVTAAVVATTAAVASLWVLLAGSLRLVGIAPPDTPLSVVVRGVVKRSASRLEQLVEVLGWLDLHVSRPLTALWLLLVAALCVAALTIPRHARRALLPVAACALLIVMLPLLEVASYSRIGPSWQGRYTLPIAVGLPIMAATLAGMRPHRLRLPLAVGAVASVCALEVAFLALSLRDYTGLRSPGVPVWEPPVPAPLLVLVCAVGLAALAAALLRELRAGRDLAVEALRPRADAREVSDDPREPAPA</sequence>